<evidence type="ECO:0000313" key="3">
    <source>
        <dbReference type="Proteomes" id="UP000499080"/>
    </source>
</evidence>
<evidence type="ECO:0000313" key="1">
    <source>
        <dbReference type="EMBL" id="GBM22162.1"/>
    </source>
</evidence>
<organism evidence="1 3">
    <name type="scientific">Araneus ventricosus</name>
    <name type="common">Orbweaver spider</name>
    <name type="synonym">Epeira ventricosa</name>
    <dbReference type="NCBI Taxonomy" id="182803"/>
    <lineage>
        <taxon>Eukaryota</taxon>
        <taxon>Metazoa</taxon>
        <taxon>Ecdysozoa</taxon>
        <taxon>Arthropoda</taxon>
        <taxon>Chelicerata</taxon>
        <taxon>Arachnida</taxon>
        <taxon>Araneae</taxon>
        <taxon>Araneomorphae</taxon>
        <taxon>Entelegynae</taxon>
        <taxon>Araneoidea</taxon>
        <taxon>Araneidae</taxon>
        <taxon>Araneus</taxon>
    </lineage>
</organism>
<name>A0A4Y2DZ72_ARAVE</name>
<accession>A0A4Y2DZ72</accession>
<proteinExistence type="predicted"/>
<keyword evidence="3" id="KW-1185">Reference proteome</keyword>
<sequence length="119" mass="13065">MTPALVLELLQRLSFTGPGCLCRTWVTGFTIIHNTYPLGMGRITTNMRMRNLRISKQVLAFLESAAMWCDCVGHISDDETCLLGEVDLLGTCAGDGHFLTDTMPVYCLSKHPGATAGWK</sequence>
<evidence type="ECO:0000313" key="2">
    <source>
        <dbReference type="EMBL" id="GBM22174.1"/>
    </source>
</evidence>
<gene>
    <name evidence="2" type="ORF">AVEN_171968_1</name>
    <name evidence="1" type="ORF">AVEN_79424_1</name>
</gene>
<dbReference type="AlphaFoldDB" id="A0A4Y2DZ72"/>
<dbReference type="EMBL" id="BGPR01091159">
    <property type="protein sequence ID" value="GBM22174.1"/>
    <property type="molecule type" value="Genomic_DNA"/>
</dbReference>
<comment type="caution">
    <text evidence="1">The sequence shown here is derived from an EMBL/GenBank/DDBJ whole genome shotgun (WGS) entry which is preliminary data.</text>
</comment>
<reference evidence="1 3" key="1">
    <citation type="journal article" date="2019" name="Sci. Rep.">
        <title>Orb-weaving spider Araneus ventricosus genome elucidates the spidroin gene catalogue.</title>
        <authorList>
            <person name="Kono N."/>
            <person name="Nakamura H."/>
            <person name="Ohtoshi R."/>
            <person name="Moran D.A.P."/>
            <person name="Shinohara A."/>
            <person name="Yoshida Y."/>
            <person name="Fujiwara M."/>
            <person name="Mori M."/>
            <person name="Tomita M."/>
            <person name="Arakawa K."/>
        </authorList>
    </citation>
    <scope>NUCLEOTIDE SEQUENCE [LARGE SCALE GENOMIC DNA]</scope>
</reference>
<dbReference type="EMBL" id="BGPR01091156">
    <property type="protein sequence ID" value="GBM22162.1"/>
    <property type="molecule type" value="Genomic_DNA"/>
</dbReference>
<protein>
    <submittedName>
        <fullName evidence="1">Uncharacterized protein</fullName>
    </submittedName>
</protein>
<dbReference type="Proteomes" id="UP000499080">
    <property type="component" value="Unassembled WGS sequence"/>
</dbReference>